<accession>A0ABQ3AAN2</accession>
<comment type="caution">
    <text evidence="1">The sequence shown here is derived from an EMBL/GenBank/DDBJ whole genome shotgun (WGS) entry which is preliminary data.</text>
</comment>
<dbReference type="EMBL" id="BMWE01000018">
    <property type="protein sequence ID" value="GGY40150.1"/>
    <property type="molecule type" value="Genomic_DNA"/>
</dbReference>
<name>A0ABQ3AAN2_9ACTN</name>
<gene>
    <name evidence="1" type="ORF">GCM10010384_53930</name>
</gene>
<reference evidence="2" key="1">
    <citation type="journal article" date="2019" name="Int. J. Syst. Evol. Microbiol.">
        <title>The Global Catalogue of Microorganisms (GCM) 10K type strain sequencing project: providing services to taxonomists for standard genome sequencing and annotation.</title>
        <authorList>
            <consortium name="The Broad Institute Genomics Platform"/>
            <consortium name="The Broad Institute Genome Sequencing Center for Infectious Disease"/>
            <person name="Wu L."/>
            <person name="Ma J."/>
        </authorList>
    </citation>
    <scope>NUCLEOTIDE SEQUENCE [LARGE SCALE GENOMIC DNA]</scope>
    <source>
        <strain evidence="2">JCM 4957</strain>
    </source>
</reference>
<dbReference type="Proteomes" id="UP000653308">
    <property type="component" value="Unassembled WGS sequence"/>
</dbReference>
<protein>
    <submittedName>
        <fullName evidence="1">Uncharacterized protein</fullName>
    </submittedName>
</protein>
<proteinExistence type="predicted"/>
<evidence type="ECO:0000313" key="2">
    <source>
        <dbReference type="Proteomes" id="UP000653308"/>
    </source>
</evidence>
<organism evidence="1 2">
    <name type="scientific">Streptomyces djakartensis</name>
    <dbReference type="NCBI Taxonomy" id="68193"/>
    <lineage>
        <taxon>Bacteria</taxon>
        <taxon>Bacillati</taxon>
        <taxon>Actinomycetota</taxon>
        <taxon>Actinomycetes</taxon>
        <taxon>Kitasatosporales</taxon>
        <taxon>Streptomycetaceae</taxon>
        <taxon>Streptomyces</taxon>
    </lineage>
</organism>
<sequence>MYVMAKALVYREGTVSEEELLEAFRRVTGVTPPRWHLIRVHREAEDQWRADQISCRRNHAGQLNQMIVGSVVPPFQPYWFAVPVPRPLFAEDGSPALVCELVPGTWYLALEQRGPNLVTQTADGRRGVLTDVSGVQKGA</sequence>
<keyword evidence="2" id="KW-1185">Reference proteome</keyword>
<evidence type="ECO:0000313" key="1">
    <source>
        <dbReference type="EMBL" id="GGY40150.1"/>
    </source>
</evidence>